<keyword evidence="2" id="KW-1185">Reference proteome</keyword>
<accession>A0ACC0A0A9</accession>
<proteinExistence type="predicted"/>
<name>A0ACC0A0A9_CATRO</name>
<organism evidence="1 2">
    <name type="scientific">Catharanthus roseus</name>
    <name type="common">Madagascar periwinkle</name>
    <name type="synonym">Vinca rosea</name>
    <dbReference type="NCBI Taxonomy" id="4058"/>
    <lineage>
        <taxon>Eukaryota</taxon>
        <taxon>Viridiplantae</taxon>
        <taxon>Streptophyta</taxon>
        <taxon>Embryophyta</taxon>
        <taxon>Tracheophyta</taxon>
        <taxon>Spermatophyta</taxon>
        <taxon>Magnoliopsida</taxon>
        <taxon>eudicotyledons</taxon>
        <taxon>Gunneridae</taxon>
        <taxon>Pentapetalae</taxon>
        <taxon>asterids</taxon>
        <taxon>lamiids</taxon>
        <taxon>Gentianales</taxon>
        <taxon>Apocynaceae</taxon>
        <taxon>Rauvolfioideae</taxon>
        <taxon>Vinceae</taxon>
        <taxon>Catharanthinae</taxon>
        <taxon>Catharanthus</taxon>
    </lineage>
</organism>
<dbReference type="Proteomes" id="UP001060085">
    <property type="component" value="Linkage Group LG07"/>
</dbReference>
<comment type="caution">
    <text evidence="1">The sequence shown here is derived from an EMBL/GenBank/DDBJ whole genome shotgun (WGS) entry which is preliminary data.</text>
</comment>
<reference evidence="2" key="1">
    <citation type="journal article" date="2023" name="Nat. Plants">
        <title>Single-cell RNA sequencing provides a high-resolution roadmap for understanding the multicellular compartmentation of specialized metabolism.</title>
        <authorList>
            <person name="Sun S."/>
            <person name="Shen X."/>
            <person name="Li Y."/>
            <person name="Li Y."/>
            <person name="Wang S."/>
            <person name="Li R."/>
            <person name="Zhang H."/>
            <person name="Shen G."/>
            <person name="Guo B."/>
            <person name="Wei J."/>
            <person name="Xu J."/>
            <person name="St-Pierre B."/>
            <person name="Chen S."/>
            <person name="Sun C."/>
        </authorList>
    </citation>
    <scope>NUCLEOTIDE SEQUENCE [LARGE SCALE GENOMIC DNA]</scope>
</reference>
<gene>
    <name evidence="1" type="ORF">M9H77_30862</name>
</gene>
<evidence type="ECO:0000313" key="1">
    <source>
        <dbReference type="EMBL" id="KAI5653675.1"/>
    </source>
</evidence>
<evidence type="ECO:0000313" key="2">
    <source>
        <dbReference type="Proteomes" id="UP001060085"/>
    </source>
</evidence>
<protein>
    <submittedName>
        <fullName evidence="1">Uncharacterized protein</fullName>
    </submittedName>
</protein>
<sequence>MENEGSDTNIPESSVSTSRTLGSDDTLSSPKGEASSDHPKQDLPKKSFVSLFKDNRNPSKGMTLYKVENQDDVVENEEEEVDDVIKTWGDTLVGYVVGGFPDAMTEKKESVSYARALIEVDVTKELVTEVYIKLPNGNTREQFVIYENVSKFCSFCKMLGYSIDGCKKKEQDVTLGKQKEGAQNKSIGTTNVKCPKGSCQTLMEKGRSHKNGEGQASRLGLM</sequence>
<dbReference type="EMBL" id="CM044707">
    <property type="protein sequence ID" value="KAI5653675.1"/>
    <property type="molecule type" value="Genomic_DNA"/>
</dbReference>